<gene>
    <name evidence="2" type="ORF">GCM10007096_36250</name>
</gene>
<dbReference type="InterPro" id="IPR046348">
    <property type="entry name" value="SIS_dom_sf"/>
</dbReference>
<organism evidence="2 3">
    <name type="scientific">Pullulanibacillus pueri</name>
    <dbReference type="NCBI Taxonomy" id="1437324"/>
    <lineage>
        <taxon>Bacteria</taxon>
        <taxon>Bacillati</taxon>
        <taxon>Bacillota</taxon>
        <taxon>Bacilli</taxon>
        <taxon>Bacillales</taxon>
        <taxon>Sporolactobacillaceae</taxon>
        <taxon>Pullulanibacillus</taxon>
    </lineage>
</organism>
<keyword evidence="3" id="KW-1185">Reference proteome</keyword>
<evidence type="ECO:0000313" key="2">
    <source>
        <dbReference type="EMBL" id="GGH87073.1"/>
    </source>
</evidence>
<dbReference type="AlphaFoldDB" id="A0A8J2ZZL4"/>
<dbReference type="GO" id="GO:1901135">
    <property type="term" value="P:carbohydrate derivative metabolic process"/>
    <property type="evidence" value="ECO:0007669"/>
    <property type="project" value="InterPro"/>
</dbReference>
<sequence>MLKIYLTQLRGVLEKLIEKNEETFEDAARLLAQAVVSDGTVFIYGFEEMRAVAIEALESPNKIADAQPLNREPLTLSPMDRVILITRQDDDTSAAKLAKKISETGAMTIGMSTVTKGDLHPFSETVDVHINLNSHRALIPTESGDRVGVPSTLAALFSYHGLYFTLLEVLEDQ</sequence>
<dbReference type="SUPFAM" id="SSF53697">
    <property type="entry name" value="SIS domain"/>
    <property type="match status" value="1"/>
</dbReference>
<name>A0A8J2ZZL4_9BACL</name>
<dbReference type="InterPro" id="IPR019676">
    <property type="entry name" value="DUF2529"/>
</dbReference>
<dbReference type="EMBL" id="BMFV01000036">
    <property type="protein sequence ID" value="GGH87073.1"/>
    <property type="molecule type" value="Genomic_DNA"/>
</dbReference>
<reference evidence="2" key="1">
    <citation type="journal article" date="2014" name="Int. J. Syst. Evol. Microbiol.">
        <title>Complete genome sequence of Corynebacterium casei LMG S-19264T (=DSM 44701T), isolated from a smear-ripened cheese.</title>
        <authorList>
            <consortium name="US DOE Joint Genome Institute (JGI-PGF)"/>
            <person name="Walter F."/>
            <person name="Albersmeier A."/>
            <person name="Kalinowski J."/>
            <person name="Ruckert C."/>
        </authorList>
    </citation>
    <scope>NUCLEOTIDE SEQUENCE</scope>
    <source>
        <strain evidence="2">CGMCC 1.12777</strain>
    </source>
</reference>
<comment type="caution">
    <text evidence="2">The sequence shown here is derived from an EMBL/GenBank/DDBJ whole genome shotgun (WGS) entry which is preliminary data.</text>
</comment>
<evidence type="ECO:0000313" key="3">
    <source>
        <dbReference type="Proteomes" id="UP000656813"/>
    </source>
</evidence>
<protein>
    <recommendedName>
        <fullName evidence="1">DUF2529 domain-containing protein</fullName>
    </recommendedName>
</protein>
<dbReference type="Gene3D" id="3.40.50.10490">
    <property type="entry name" value="Glucose-6-phosphate isomerase like protein, domain 1"/>
    <property type="match status" value="1"/>
</dbReference>
<dbReference type="RefSeq" id="WP_188498795.1">
    <property type="nucleotide sequence ID" value="NZ_BMFV01000036.1"/>
</dbReference>
<evidence type="ECO:0000259" key="1">
    <source>
        <dbReference type="Pfam" id="PF10740"/>
    </source>
</evidence>
<accession>A0A8J2ZZL4</accession>
<dbReference type="Proteomes" id="UP000656813">
    <property type="component" value="Unassembled WGS sequence"/>
</dbReference>
<proteinExistence type="predicted"/>
<feature type="domain" description="DUF2529" evidence="1">
    <location>
        <begin position="1"/>
        <end position="170"/>
    </location>
</feature>
<dbReference type="Pfam" id="PF10740">
    <property type="entry name" value="DUF2529"/>
    <property type="match status" value="1"/>
</dbReference>
<reference evidence="2" key="2">
    <citation type="submission" date="2020-09" db="EMBL/GenBank/DDBJ databases">
        <authorList>
            <person name="Sun Q."/>
            <person name="Zhou Y."/>
        </authorList>
    </citation>
    <scope>NUCLEOTIDE SEQUENCE</scope>
    <source>
        <strain evidence="2">CGMCC 1.12777</strain>
    </source>
</reference>
<dbReference type="GO" id="GO:0097367">
    <property type="term" value="F:carbohydrate derivative binding"/>
    <property type="evidence" value="ECO:0007669"/>
    <property type="project" value="InterPro"/>
</dbReference>